<sequence length="158" mass="18333">MASETDQRGKEPPEGFAVMREADLDPEQGRATHWLYRGAIGPRRFIRPGYSSREQACRGAWVVYRMALTVDERYQRQLKQRRLREVWRTRAWVDAPGVQDEYVIRLDTWDHMEAQLLAQIIEDAGSIRRAAIAIDLPRSTLGARVNRHCERGTWPDGD</sequence>
<name>A0A2S9XKL5_9BACT</name>
<organism evidence="1 2">
    <name type="scientific">Enhygromyxa salina</name>
    <dbReference type="NCBI Taxonomy" id="215803"/>
    <lineage>
        <taxon>Bacteria</taxon>
        <taxon>Pseudomonadati</taxon>
        <taxon>Myxococcota</taxon>
        <taxon>Polyangia</taxon>
        <taxon>Nannocystales</taxon>
        <taxon>Nannocystaceae</taxon>
        <taxon>Enhygromyxa</taxon>
    </lineage>
</organism>
<reference evidence="1 2" key="1">
    <citation type="submission" date="2018-03" db="EMBL/GenBank/DDBJ databases">
        <title>Draft Genome Sequences of the Obligatory Marine Myxobacteria Enhygromyxa salina SWB005.</title>
        <authorList>
            <person name="Poehlein A."/>
            <person name="Moghaddam J.A."/>
            <person name="Harms H."/>
            <person name="Alanjari M."/>
            <person name="Koenig G.M."/>
            <person name="Daniel R."/>
            <person name="Schaeberle T.F."/>
        </authorList>
    </citation>
    <scope>NUCLEOTIDE SEQUENCE [LARGE SCALE GENOMIC DNA]</scope>
    <source>
        <strain evidence="1 2">SWB005</strain>
    </source>
</reference>
<evidence type="ECO:0000313" key="2">
    <source>
        <dbReference type="Proteomes" id="UP000237968"/>
    </source>
</evidence>
<keyword evidence="2" id="KW-1185">Reference proteome</keyword>
<evidence type="ECO:0000313" key="1">
    <source>
        <dbReference type="EMBL" id="PRP93377.1"/>
    </source>
</evidence>
<gene>
    <name evidence="1" type="ORF">ENSA5_42760</name>
</gene>
<dbReference type="Proteomes" id="UP000237968">
    <property type="component" value="Unassembled WGS sequence"/>
</dbReference>
<accession>A0A2S9XKL5</accession>
<dbReference type="EMBL" id="PVNK01000186">
    <property type="protein sequence ID" value="PRP93377.1"/>
    <property type="molecule type" value="Genomic_DNA"/>
</dbReference>
<protein>
    <submittedName>
        <fullName evidence="1">Uncharacterized protein</fullName>
    </submittedName>
</protein>
<comment type="caution">
    <text evidence="1">The sequence shown here is derived from an EMBL/GenBank/DDBJ whole genome shotgun (WGS) entry which is preliminary data.</text>
</comment>
<dbReference type="AlphaFoldDB" id="A0A2S9XKL5"/>
<proteinExistence type="predicted"/>